<dbReference type="GO" id="GO:0015095">
    <property type="term" value="F:magnesium ion transmembrane transporter activity"/>
    <property type="evidence" value="ECO:0007669"/>
    <property type="project" value="UniProtKB-UniRule"/>
</dbReference>
<keyword evidence="9 12" id="KW-0472">Membrane</keyword>
<gene>
    <name evidence="12" type="primary">corA</name>
    <name evidence="13" type="ORF">B7Z12_01005</name>
</gene>
<dbReference type="AlphaFoldDB" id="A0A258DF57"/>
<evidence type="ECO:0000256" key="4">
    <source>
        <dbReference type="ARBA" id="ARBA00022475"/>
    </source>
</evidence>
<organism evidence="13 14">
    <name type="scientific">Caulobacter vibrioides</name>
    <name type="common">Caulobacter crescentus</name>
    <dbReference type="NCBI Taxonomy" id="155892"/>
    <lineage>
        <taxon>Bacteria</taxon>
        <taxon>Pseudomonadati</taxon>
        <taxon>Pseudomonadota</taxon>
        <taxon>Alphaproteobacteria</taxon>
        <taxon>Caulobacterales</taxon>
        <taxon>Caulobacteraceae</taxon>
        <taxon>Caulobacter</taxon>
    </lineage>
</organism>
<evidence type="ECO:0000313" key="14">
    <source>
        <dbReference type="Proteomes" id="UP000215616"/>
    </source>
</evidence>
<evidence type="ECO:0000256" key="5">
    <source>
        <dbReference type="ARBA" id="ARBA00022692"/>
    </source>
</evidence>
<comment type="similarity">
    <text evidence="2 12">Belongs to the CorA metal ion transporter (MIT) (TC 1.A.35) family.</text>
</comment>
<evidence type="ECO:0000256" key="8">
    <source>
        <dbReference type="ARBA" id="ARBA00023065"/>
    </source>
</evidence>
<dbReference type="GO" id="GO:0050897">
    <property type="term" value="F:cobalt ion binding"/>
    <property type="evidence" value="ECO:0007669"/>
    <property type="project" value="TreeGrafter"/>
</dbReference>
<dbReference type="Pfam" id="PF01544">
    <property type="entry name" value="CorA"/>
    <property type="match status" value="1"/>
</dbReference>
<dbReference type="Proteomes" id="UP000215616">
    <property type="component" value="Unassembled WGS sequence"/>
</dbReference>
<comment type="function">
    <text evidence="11">Mediates influx of magnesium ions. Alternates between open and closed states. Activated by low cytoplasmic Mg(2+) levels. Inactive when cytoplasmic Mg(2+) levels are high.</text>
</comment>
<accession>A0A258DF57</accession>
<dbReference type="GO" id="GO:0000287">
    <property type="term" value="F:magnesium ion binding"/>
    <property type="evidence" value="ECO:0007669"/>
    <property type="project" value="TreeGrafter"/>
</dbReference>
<keyword evidence="5 12" id="KW-0812">Transmembrane</keyword>
<dbReference type="InterPro" id="IPR002523">
    <property type="entry name" value="MgTranspt_CorA/ZnTranspt_ZntB"/>
</dbReference>
<evidence type="ECO:0000256" key="3">
    <source>
        <dbReference type="ARBA" id="ARBA00022448"/>
    </source>
</evidence>
<feature type="transmembrane region" description="Helical" evidence="12">
    <location>
        <begin position="296"/>
        <end position="313"/>
    </location>
</feature>
<dbReference type="Gene3D" id="3.30.460.20">
    <property type="entry name" value="CorA soluble domain-like"/>
    <property type="match status" value="1"/>
</dbReference>
<evidence type="ECO:0000256" key="1">
    <source>
        <dbReference type="ARBA" id="ARBA00004651"/>
    </source>
</evidence>
<sequence>MPVIAATAYKAGQSVRPLDLAEPEALTARPGEFVWIGVVEPTPDEMQVLSRVFGLHPLAVEDALNARQTPKIDVYGDQLFVVAKTAHLEGDRIAYGETDFFVGRQHLITVRHGSARAHTALRAQLEATPGLLAHGVDYVLHAVLDFIVDGYMPIVDQIEEELQGIEQRALDAFLSRAEITRIFALRRALMRFKKMLGPMAQVAGALEHHDLPCIDSEVRMYFRDVHDHVQRTETLVDGLREVLTSVFEIASLLEQQRQGVITRQLAAWAAILAVPTAIAGIYGMNFEHMPELKWAYGYPAVIGGIIIVCGLLYRRFKKAGWL</sequence>
<name>A0A258DF57_CAUVI</name>
<evidence type="ECO:0000313" key="13">
    <source>
        <dbReference type="EMBL" id="OYX06284.1"/>
    </source>
</evidence>
<feature type="transmembrane region" description="Helical" evidence="12">
    <location>
        <begin position="265"/>
        <end position="284"/>
    </location>
</feature>
<reference evidence="13 14" key="1">
    <citation type="submission" date="2017-03" db="EMBL/GenBank/DDBJ databases">
        <title>Lifting the veil on microbial sulfur biogeochemistry in mining wastewaters.</title>
        <authorList>
            <person name="Kantor R.S."/>
            <person name="Colenbrander Nelson T."/>
            <person name="Marshall S."/>
            <person name="Bennett D."/>
            <person name="Apte S."/>
            <person name="Camacho D."/>
            <person name="Thomas B.C."/>
            <person name="Warren L.A."/>
            <person name="Banfield J.F."/>
        </authorList>
    </citation>
    <scope>NUCLEOTIDE SEQUENCE [LARGE SCALE GENOMIC DNA]</scope>
    <source>
        <strain evidence="13">32-67-7</strain>
    </source>
</reference>
<evidence type="ECO:0000256" key="11">
    <source>
        <dbReference type="ARBA" id="ARBA00045497"/>
    </source>
</evidence>
<proteinExistence type="inferred from homology"/>
<comment type="subcellular location">
    <subcellularLocation>
        <location evidence="1">Cell membrane</location>
        <topology evidence="1">Multi-pass membrane protein</topology>
    </subcellularLocation>
    <subcellularLocation>
        <location evidence="12">Membrane</location>
        <topology evidence="12">Multi-pass membrane protein</topology>
    </subcellularLocation>
</comment>
<dbReference type="InterPro" id="IPR004488">
    <property type="entry name" value="Mg/Co-transport_prot_CorA"/>
</dbReference>
<keyword evidence="4 12" id="KW-1003">Cell membrane</keyword>
<dbReference type="FunFam" id="1.20.58.340:FF:000004">
    <property type="entry name" value="Magnesium transport protein CorA"/>
    <property type="match status" value="1"/>
</dbReference>
<evidence type="ECO:0000256" key="7">
    <source>
        <dbReference type="ARBA" id="ARBA00022989"/>
    </source>
</evidence>
<keyword evidence="8 12" id="KW-0406">Ion transport</keyword>
<dbReference type="InterPro" id="IPR045861">
    <property type="entry name" value="CorA_cytoplasmic_dom"/>
</dbReference>
<comment type="catalytic activity">
    <reaction evidence="10">
        <text>Mg(2+)(in) = Mg(2+)(out)</text>
        <dbReference type="Rhea" id="RHEA:29827"/>
        <dbReference type="ChEBI" id="CHEBI:18420"/>
    </reaction>
</comment>
<evidence type="ECO:0000256" key="10">
    <source>
        <dbReference type="ARBA" id="ARBA00034269"/>
    </source>
</evidence>
<dbReference type="CDD" id="cd12830">
    <property type="entry name" value="MtCorA-like"/>
    <property type="match status" value="1"/>
</dbReference>
<keyword evidence="6 12" id="KW-0460">Magnesium</keyword>
<dbReference type="PANTHER" id="PTHR46494:SF1">
    <property type="entry name" value="CORA FAMILY METAL ION TRANSPORTER (EUROFUNG)"/>
    <property type="match status" value="1"/>
</dbReference>
<dbReference type="SUPFAM" id="SSF144083">
    <property type="entry name" value="Magnesium transport protein CorA, transmembrane region"/>
    <property type="match status" value="1"/>
</dbReference>
<evidence type="ECO:0000256" key="2">
    <source>
        <dbReference type="ARBA" id="ARBA00009765"/>
    </source>
</evidence>
<evidence type="ECO:0000256" key="9">
    <source>
        <dbReference type="ARBA" id="ARBA00023136"/>
    </source>
</evidence>
<evidence type="ECO:0000256" key="12">
    <source>
        <dbReference type="RuleBase" id="RU362010"/>
    </source>
</evidence>
<dbReference type="NCBIfam" id="TIGR00383">
    <property type="entry name" value="corA"/>
    <property type="match status" value="1"/>
</dbReference>
<dbReference type="InterPro" id="IPR045863">
    <property type="entry name" value="CorA_TM1_TM2"/>
</dbReference>
<protein>
    <recommendedName>
        <fullName evidence="12">Magnesium transport protein CorA</fullName>
    </recommendedName>
</protein>
<dbReference type="Gene3D" id="1.20.58.340">
    <property type="entry name" value="Magnesium transport protein CorA, transmembrane region"/>
    <property type="match status" value="2"/>
</dbReference>
<comment type="caution">
    <text evidence="13">The sequence shown here is derived from an EMBL/GenBank/DDBJ whole genome shotgun (WGS) entry which is preliminary data.</text>
</comment>
<evidence type="ECO:0000256" key="6">
    <source>
        <dbReference type="ARBA" id="ARBA00022842"/>
    </source>
</evidence>
<keyword evidence="3 12" id="KW-0813">Transport</keyword>
<keyword evidence="7 12" id="KW-1133">Transmembrane helix</keyword>
<dbReference type="SUPFAM" id="SSF143865">
    <property type="entry name" value="CorA soluble domain-like"/>
    <property type="match status" value="1"/>
</dbReference>
<dbReference type="GO" id="GO:0005886">
    <property type="term" value="C:plasma membrane"/>
    <property type="evidence" value="ECO:0007669"/>
    <property type="project" value="UniProtKB-SubCell"/>
</dbReference>
<dbReference type="GO" id="GO:0015087">
    <property type="term" value="F:cobalt ion transmembrane transporter activity"/>
    <property type="evidence" value="ECO:0007669"/>
    <property type="project" value="UniProtKB-UniRule"/>
</dbReference>
<dbReference type="EMBL" id="NCDQ01000007">
    <property type="protein sequence ID" value="OYX06284.1"/>
    <property type="molecule type" value="Genomic_DNA"/>
</dbReference>
<dbReference type="PANTHER" id="PTHR46494">
    <property type="entry name" value="CORA FAMILY METAL ION TRANSPORTER (EUROFUNG)"/>
    <property type="match status" value="1"/>
</dbReference>